<evidence type="ECO:0000313" key="2">
    <source>
        <dbReference type="EMBL" id="MBB5770882.1"/>
    </source>
</evidence>
<dbReference type="AlphaFoldDB" id="A0A7W9FSP3"/>
<proteinExistence type="predicted"/>
<comment type="caution">
    <text evidence="2">The sequence shown here is derived from an EMBL/GenBank/DDBJ whole genome shotgun (WGS) entry which is preliminary data.</text>
</comment>
<protein>
    <submittedName>
        <fullName evidence="2">Uncharacterized protein</fullName>
    </submittedName>
</protein>
<sequence>MPKFDYSRPLATANRLFDRYGQRGAIRRTTPGTRPSYDPGPSTYSDDPTDMVVTDFSSREIDGTRILATDKKIMVAPGALTAPPALSDKVVEADGTVYNIVPPIQTKRPAGTTLVYILQGRR</sequence>
<dbReference type="EMBL" id="JACHLJ010000001">
    <property type="protein sequence ID" value="MBB5770882.1"/>
    <property type="molecule type" value="Genomic_DNA"/>
</dbReference>
<evidence type="ECO:0000256" key="1">
    <source>
        <dbReference type="SAM" id="MobiDB-lite"/>
    </source>
</evidence>
<reference evidence="2 3" key="1">
    <citation type="submission" date="2020-08" db="EMBL/GenBank/DDBJ databases">
        <title>Functional genomics of gut bacteria from endangered species of beetles.</title>
        <authorList>
            <person name="Carlos-Shanley C."/>
        </authorList>
    </citation>
    <scope>NUCLEOTIDE SEQUENCE [LARGE SCALE GENOMIC DNA]</scope>
    <source>
        <strain evidence="2 3">S00192</strain>
    </source>
</reference>
<organism evidence="2 3">
    <name type="scientific">Brevundimonas vesicularis</name>
    <name type="common">Pseudomonas vesicularis</name>
    <dbReference type="NCBI Taxonomy" id="41276"/>
    <lineage>
        <taxon>Bacteria</taxon>
        <taxon>Pseudomonadati</taxon>
        <taxon>Pseudomonadota</taxon>
        <taxon>Alphaproteobacteria</taxon>
        <taxon>Caulobacterales</taxon>
        <taxon>Caulobacteraceae</taxon>
        <taxon>Brevundimonas</taxon>
    </lineage>
</organism>
<accession>A0A7W9FSP3</accession>
<dbReference type="Proteomes" id="UP000556201">
    <property type="component" value="Unassembled WGS sequence"/>
</dbReference>
<gene>
    <name evidence="2" type="ORF">HNP47_000851</name>
</gene>
<evidence type="ECO:0000313" key="3">
    <source>
        <dbReference type="Proteomes" id="UP000556201"/>
    </source>
</evidence>
<dbReference type="RefSeq" id="WP_184278481.1">
    <property type="nucleotide sequence ID" value="NZ_JACHLJ010000001.1"/>
</dbReference>
<name>A0A7W9FSP3_BREVE</name>
<feature type="region of interest" description="Disordered" evidence="1">
    <location>
        <begin position="23"/>
        <end position="50"/>
    </location>
</feature>